<feature type="region of interest" description="Disordered" evidence="1">
    <location>
        <begin position="1"/>
        <end position="28"/>
    </location>
</feature>
<evidence type="ECO:0000256" key="1">
    <source>
        <dbReference type="SAM" id="MobiDB-lite"/>
    </source>
</evidence>
<dbReference type="PANTHER" id="PTHR41286:SF1">
    <property type="entry name" value="HNH NUCLEASE YAJD-RELATED"/>
    <property type="match status" value="1"/>
</dbReference>
<evidence type="ECO:0000313" key="3">
    <source>
        <dbReference type="EMBL" id="CDH08097.1"/>
    </source>
</evidence>
<reference evidence="3" key="1">
    <citation type="submission" date="2013-07" db="EMBL/GenBank/DDBJ databases">
        <title>Sub-species coevolution in mutualistic symbiosis.</title>
        <authorList>
            <person name="Murfin K."/>
            <person name="Klassen J."/>
            <person name="Lee M."/>
            <person name="Forst S."/>
            <person name="Stock P."/>
            <person name="Goodrich-Blair H."/>
        </authorList>
    </citation>
    <scope>NUCLEOTIDE SEQUENCE [LARGE SCALE GENOMIC DNA]</scope>
    <source>
        <strain evidence="3">Oregonense</strain>
    </source>
</reference>
<evidence type="ECO:0000259" key="2">
    <source>
        <dbReference type="SMART" id="SM00507"/>
    </source>
</evidence>
<feature type="domain" description="HNH nuclease" evidence="2">
    <location>
        <begin position="36"/>
        <end position="105"/>
    </location>
</feature>
<dbReference type="SMART" id="SM00507">
    <property type="entry name" value="HNHc"/>
    <property type="match status" value="1"/>
</dbReference>
<dbReference type="PANTHER" id="PTHR41286">
    <property type="entry name" value="HNH NUCLEASE YAJD-RELATED"/>
    <property type="match status" value="1"/>
</dbReference>
<dbReference type="Gene3D" id="1.10.30.50">
    <property type="match status" value="1"/>
</dbReference>
<proteinExistence type="predicted"/>
<dbReference type="FunFam" id="1.10.30.50:FF:000010">
    <property type="entry name" value="HNH endonuclease"/>
    <property type="match status" value="1"/>
</dbReference>
<gene>
    <name evidence="3" type="ORF">XBO1_870007</name>
</gene>
<dbReference type="AlphaFoldDB" id="A0A077P0Z5"/>
<name>A0A077P0Z5_XENBV</name>
<dbReference type="HOGENOM" id="CLU_108879_2_1_6"/>
<organism evidence="3 4">
    <name type="scientific">Xenorhabdus bovienii str. oregonense</name>
    <dbReference type="NCBI Taxonomy" id="1398202"/>
    <lineage>
        <taxon>Bacteria</taxon>
        <taxon>Pseudomonadati</taxon>
        <taxon>Pseudomonadota</taxon>
        <taxon>Gammaproteobacteria</taxon>
        <taxon>Enterobacterales</taxon>
        <taxon>Morganellaceae</taxon>
        <taxon>Xenorhabdus</taxon>
    </lineage>
</organism>
<dbReference type="CDD" id="cd00085">
    <property type="entry name" value="HNHc"/>
    <property type="match status" value="1"/>
</dbReference>
<dbReference type="EMBL" id="CBSX010000256">
    <property type="protein sequence ID" value="CDH08097.1"/>
    <property type="molecule type" value="Genomic_DNA"/>
</dbReference>
<dbReference type="GO" id="GO:0005829">
    <property type="term" value="C:cytosol"/>
    <property type="evidence" value="ECO:0007669"/>
    <property type="project" value="TreeGrafter"/>
</dbReference>
<feature type="compositionally biased region" description="Basic and acidic residues" evidence="1">
    <location>
        <begin position="10"/>
        <end position="19"/>
    </location>
</feature>
<evidence type="ECO:0000313" key="4">
    <source>
        <dbReference type="Proteomes" id="UP000028483"/>
    </source>
</evidence>
<comment type="caution">
    <text evidence="3">The sequence shown here is derived from an EMBL/GenBank/DDBJ whole genome shotgun (WGS) entry which is preliminary data.</text>
</comment>
<dbReference type="InterPro" id="IPR003615">
    <property type="entry name" value="HNH_nuc"/>
</dbReference>
<protein>
    <recommendedName>
        <fullName evidence="2">HNH nuclease domain-containing protein</fullName>
    </recommendedName>
</protein>
<accession>A0A077P0Z5</accession>
<dbReference type="Proteomes" id="UP000028483">
    <property type="component" value="Unassembled WGS sequence"/>
</dbReference>
<sequence length="134" mass="15162">MKRYASSSPERADEADCSRSGDAMPQPRIYGSKWSKARLAFLQQHPLCVMCHQQGRVTGATVVDHIIPHKLKDVLTSGDKAQIAKSQKLFWDTKNWQSLCESHHNSTKQRMEKRGKVVGCDINGLPLDPHSHWN</sequence>